<sequence>MAFGLMSNILGLFLIASRILPSAQIECASKINLKYGEMNEVSCEYPLSFLSVRWYRGRDSAPIARIEGGSKSVTQGYDITVRGNLQINQVDVSHAGIYNITVLDIDGRDDTKAMNAHVTAGLTENPILERCASTRLTLCSGVAELAKATTLICSAYNTLPAVDFKWYHLINAQNQTLNSSSSQYIRNETSMLFSSYSTLSYEPSAFTLNIFTCKATVLAASSDALESSILVEGTVPPQKTAQVVRPGQINSIVEFKCSDSAPLLASWKVVYPNRTIKALWDIYPGSTSGNCSSRRRCHVDHMAKLTVYDVQKWDEAAYECVYFDGDHSGKTIVQLRVVVRPDPYRIVIQGCNDTLNCKLDVVTFQGTFKVSVNGARPSAELLCEVADESKAEVSAFNTEKNVIEHVEMGTYDTEVIIEYDIHECVERVHVVCHIPPNTVHGNLSALNIVLISDVTSCSTSNTGLVVGLIVGILIFAVAISIAMCVILRKAKVCSRKKTGKDNEQHQLEEQREEEEPLLKDNFDTFLDSFCLTVKKTKEVPVKEFRRLMAYFKKECEPDEPRVSLVNRISKTSQPEEVLHIVLRYLARETVLNELSVENFTKIFESLITKSKISLSDFDSAKMRLLQSNTEPYPNILQFIYDLYQKDQYKDNTLLILLLDTLREYVVHDGEMGQEKKQNEILQYKKAYEDSFQKETNIKEELKTRFILKIVDTFLMLREDVKKAIGDLFKDDEIKKRRKKEKGKAEDTTHEPKK</sequence>
<dbReference type="InterPro" id="IPR007110">
    <property type="entry name" value="Ig-like_dom"/>
</dbReference>
<comment type="caution">
    <text evidence="4">The sequence shown here is derived from an EMBL/GenBank/DDBJ whole genome shotgun (WGS) entry which is preliminary data.</text>
</comment>
<feature type="chain" id="PRO_5040337287" description="Ig-like domain-containing protein" evidence="2">
    <location>
        <begin position="25"/>
        <end position="753"/>
    </location>
</feature>
<keyword evidence="5" id="KW-1185">Reference proteome</keyword>
<feature type="domain" description="Ig-like" evidence="3">
    <location>
        <begin position="126"/>
        <end position="230"/>
    </location>
</feature>
<keyword evidence="1" id="KW-0812">Transmembrane</keyword>
<dbReference type="PROSITE" id="PS50835">
    <property type="entry name" value="IG_LIKE"/>
    <property type="match status" value="1"/>
</dbReference>
<dbReference type="AlphaFoldDB" id="A0A9Q1BXK5"/>
<gene>
    <name evidence="4" type="ORF">HOLleu_21484</name>
</gene>
<evidence type="ECO:0000313" key="4">
    <source>
        <dbReference type="EMBL" id="KAJ8034582.1"/>
    </source>
</evidence>
<keyword evidence="1" id="KW-0472">Membrane</keyword>
<dbReference type="InterPro" id="IPR003599">
    <property type="entry name" value="Ig_sub"/>
</dbReference>
<dbReference type="InterPro" id="IPR036179">
    <property type="entry name" value="Ig-like_dom_sf"/>
</dbReference>
<evidence type="ECO:0000259" key="3">
    <source>
        <dbReference type="PROSITE" id="PS50835"/>
    </source>
</evidence>
<evidence type="ECO:0000256" key="1">
    <source>
        <dbReference type="SAM" id="Phobius"/>
    </source>
</evidence>
<keyword evidence="1" id="KW-1133">Transmembrane helix</keyword>
<keyword evidence="2" id="KW-0732">Signal</keyword>
<protein>
    <recommendedName>
        <fullName evidence="3">Ig-like domain-containing protein</fullName>
    </recommendedName>
</protein>
<dbReference type="SMART" id="SM00409">
    <property type="entry name" value="IG"/>
    <property type="match status" value="2"/>
</dbReference>
<organism evidence="4 5">
    <name type="scientific">Holothuria leucospilota</name>
    <name type="common">Black long sea cucumber</name>
    <name type="synonym">Mertensiothuria leucospilota</name>
    <dbReference type="NCBI Taxonomy" id="206669"/>
    <lineage>
        <taxon>Eukaryota</taxon>
        <taxon>Metazoa</taxon>
        <taxon>Echinodermata</taxon>
        <taxon>Eleutherozoa</taxon>
        <taxon>Echinozoa</taxon>
        <taxon>Holothuroidea</taxon>
        <taxon>Aspidochirotacea</taxon>
        <taxon>Aspidochirotida</taxon>
        <taxon>Holothuriidae</taxon>
        <taxon>Holothuria</taxon>
    </lineage>
</organism>
<dbReference type="OrthoDB" id="9442762at2759"/>
<dbReference type="InterPro" id="IPR013783">
    <property type="entry name" value="Ig-like_fold"/>
</dbReference>
<reference evidence="4" key="1">
    <citation type="submission" date="2021-10" db="EMBL/GenBank/DDBJ databases">
        <title>Tropical sea cucumber genome reveals ecological adaptation and Cuvierian tubules defense mechanism.</title>
        <authorList>
            <person name="Chen T."/>
        </authorList>
    </citation>
    <scope>NUCLEOTIDE SEQUENCE</scope>
    <source>
        <strain evidence="4">Nanhai2018</strain>
        <tissue evidence="4">Muscle</tissue>
    </source>
</reference>
<evidence type="ECO:0000256" key="2">
    <source>
        <dbReference type="SAM" id="SignalP"/>
    </source>
</evidence>
<evidence type="ECO:0000313" key="5">
    <source>
        <dbReference type="Proteomes" id="UP001152320"/>
    </source>
</evidence>
<dbReference type="Gene3D" id="2.60.40.10">
    <property type="entry name" value="Immunoglobulins"/>
    <property type="match status" value="1"/>
</dbReference>
<dbReference type="EMBL" id="JAIZAY010000010">
    <property type="protein sequence ID" value="KAJ8034582.1"/>
    <property type="molecule type" value="Genomic_DNA"/>
</dbReference>
<proteinExistence type="predicted"/>
<feature type="signal peptide" evidence="2">
    <location>
        <begin position="1"/>
        <end position="24"/>
    </location>
</feature>
<dbReference type="SUPFAM" id="SSF48726">
    <property type="entry name" value="Immunoglobulin"/>
    <property type="match status" value="2"/>
</dbReference>
<dbReference type="Proteomes" id="UP001152320">
    <property type="component" value="Chromosome 10"/>
</dbReference>
<name>A0A9Q1BXK5_HOLLE</name>
<accession>A0A9Q1BXK5</accession>
<feature type="transmembrane region" description="Helical" evidence="1">
    <location>
        <begin position="464"/>
        <end position="487"/>
    </location>
</feature>